<protein>
    <submittedName>
        <fullName evidence="1">Protease modulator HflC</fullName>
    </submittedName>
</protein>
<reference evidence="1 2" key="1">
    <citation type="submission" date="2017-08" db="EMBL/GenBank/DDBJ databases">
        <title>Infants hospitalized years apart are colonized by the same room-sourced microbial strains.</title>
        <authorList>
            <person name="Brooks B."/>
            <person name="Olm M.R."/>
            <person name="Firek B.A."/>
            <person name="Baker R."/>
            <person name="Thomas B.C."/>
            <person name="Morowitz M.J."/>
            <person name="Banfield J.F."/>
        </authorList>
    </citation>
    <scope>NUCLEOTIDE SEQUENCE [LARGE SCALE GENOMIC DNA]</scope>
    <source>
        <strain evidence="1">S2_005_003_R2_41</strain>
    </source>
</reference>
<dbReference type="EMBL" id="QFPP01000581">
    <property type="protein sequence ID" value="PZQ63791.1"/>
    <property type="molecule type" value="Genomic_DNA"/>
</dbReference>
<dbReference type="AlphaFoldDB" id="A0A2W5PD82"/>
<dbReference type="GO" id="GO:0008233">
    <property type="term" value="F:peptidase activity"/>
    <property type="evidence" value="ECO:0007669"/>
    <property type="project" value="UniProtKB-KW"/>
</dbReference>
<comment type="caution">
    <text evidence="1">The sequence shown here is derived from an EMBL/GenBank/DDBJ whole genome shotgun (WGS) entry which is preliminary data.</text>
</comment>
<accession>A0A2W5PD82</accession>
<organism evidence="1 2">
    <name type="scientific">Variovorax paradoxus</name>
    <dbReference type="NCBI Taxonomy" id="34073"/>
    <lineage>
        <taxon>Bacteria</taxon>
        <taxon>Pseudomonadati</taxon>
        <taxon>Pseudomonadota</taxon>
        <taxon>Betaproteobacteria</taxon>
        <taxon>Burkholderiales</taxon>
        <taxon>Comamonadaceae</taxon>
        <taxon>Variovorax</taxon>
    </lineage>
</organism>
<dbReference type="Proteomes" id="UP000249135">
    <property type="component" value="Unassembled WGS sequence"/>
</dbReference>
<feature type="non-terminal residue" evidence="1">
    <location>
        <position position="36"/>
    </location>
</feature>
<name>A0A2W5PD82_VARPD</name>
<evidence type="ECO:0000313" key="1">
    <source>
        <dbReference type="EMBL" id="PZQ63791.1"/>
    </source>
</evidence>
<keyword evidence="1" id="KW-0645">Protease</keyword>
<proteinExistence type="predicted"/>
<keyword evidence="1" id="KW-0378">Hydrolase</keyword>
<sequence length="36" mass="3942">MNRIGFIGASLLVLLVLASSMLFVVDQRQFGVVYAL</sequence>
<evidence type="ECO:0000313" key="2">
    <source>
        <dbReference type="Proteomes" id="UP000249135"/>
    </source>
</evidence>
<gene>
    <name evidence="1" type="ORF">DI563_27420</name>
</gene>
<dbReference type="GO" id="GO:0006508">
    <property type="term" value="P:proteolysis"/>
    <property type="evidence" value="ECO:0007669"/>
    <property type="project" value="UniProtKB-KW"/>
</dbReference>